<dbReference type="InterPro" id="IPR018494">
    <property type="entry name" value="Oxysterol-bd_CS"/>
</dbReference>
<dbReference type="PROSITE" id="PS01013">
    <property type="entry name" value="OSBP"/>
    <property type="match status" value="1"/>
</dbReference>
<dbReference type="GO" id="GO:0016020">
    <property type="term" value="C:membrane"/>
    <property type="evidence" value="ECO:0007669"/>
    <property type="project" value="TreeGrafter"/>
</dbReference>
<dbReference type="Gene3D" id="3.30.70.3490">
    <property type="match status" value="1"/>
</dbReference>
<keyword evidence="5" id="KW-1185">Reference proteome</keyword>
<dbReference type="InterPro" id="IPR000648">
    <property type="entry name" value="Oxysterol-bd"/>
</dbReference>
<dbReference type="STRING" id="796604.A0A2X0MHD5"/>
<protein>
    <submittedName>
        <fullName evidence="4">BQ5605_C032g11055 protein</fullName>
    </submittedName>
</protein>
<dbReference type="EMBL" id="FQNC01000067">
    <property type="protein sequence ID" value="SGZ04291.1"/>
    <property type="molecule type" value="Genomic_DNA"/>
</dbReference>
<evidence type="ECO:0000313" key="5">
    <source>
        <dbReference type="Proteomes" id="UP000249464"/>
    </source>
</evidence>
<evidence type="ECO:0000256" key="1">
    <source>
        <dbReference type="ARBA" id="ARBA00008842"/>
    </source>
</evidence>
<dbReference type="PANTHER" id="PTHR10972:SF184">
    <property type="entry name" value="OXYSTEROL-BINDING PROTEIN HOMOLOG 4-RELATED"/>
    <property type="match status" value="1"/>
</dbReference>
<feature type="region of interest" description="Disordered" evidence="3">
    <location>
        <begin position="373"/>
        <end position="396"/>
    </location>
</feature>
<dbReference type="Pfam" id="PF01237">
    <property type="entry name" value="Oxysterol_BP"/>
    <property type="match status" value="1"/>
</dbReference>
<comment type="similarity">
    <text evidence="1 2">Belongs to the OSBP family.</text>
</comment>
<evidence type="ECO:0000256" key="2">
    <source>
        <dbReference type="RuleBase" id="RU003844"/>
    </source>
</evidence>
<dbReference type="Gene3D" id="2.40.160.120">
    <property type="match status" value="1"/>
</dbReference>
<evidence type="ECO:0000313" key="4">
    <source>
        <dbReference type="EMBL" id="SGZ04291.1"/>
    </source>
</evidence>
<feature type="compositionally biased region" description="Basic and acidic residues" evidence="3">
    <location>
        <begin position="379"/>
        <end position="396"/>
    </location>
</feature>
<accession>A0A2X0MHD5</accession>
<dbReference type="AlphaFoldDB" id="A0A2X0MHD5"/>
<sequence>MLQSRTKPLNSSDYQRWLVLSDLFKREHRETNGSKTRDRDCLRFLRPITHIFCTIMSEGEALPAAQKSSWSSFLKSIASATGDLSSMTAPPFILSPTSLCEFPSYWGEPTQQFAAIAEAKTPEARHLAVTAWFLSTCPGQFTRREKETGTEKKPLNPFLGGPAISCTGEQFIGQWNGGELKLWAEQVSHHPPVTAYYLENESKGLSFEGNCAQKTSFSGRAISVRQVGHGIVRIKLADGNVEQYLITLPKLKIEGILLGSPYVELYDSSLIQSSTGYQTSLEFRGKGWVSGKAHAFTATVTNAGHTVYVIDGLWTGESHFIKGSKSRIGELFLDTAPDRSPIEVKPISEQSESESRRAWKEVADGIRKGDFDTASAAKSRIENSERQKRKDEAAAGKPFETRLFDVVEDDPDYHKLVAMTKHEPQHEASYKFKGPDEA</sequence>
<dbReference type="SUPFAM" id="SSF144000">
    <property type="entry name" value="Oxysterol-binding protein-like"/>
    <property type="match status" value="1"/>
</dbReference>
<dbReference type="Proteomes" id="UP000249464">
    <property type="component" value="Unassembled WGS sequence"/>
</dbReference>
<gene>
    <name evidence="4" type="primary">BQ5605_C032g11055</name>
    <name evidence="4" type="ORF">BQ5605_C032G11055</name>
</gene>
<name>A0A2X0MHD5_9BASI</name>
<evidence type="ECO:0000256" key="3">
    <source>
        <dbReference type="SAM" id="MobiDB-lite"/>
    </source>
</evidence>
<proteinExistence type="inferred from homology"/>
<dbReference type="InterPro" id="IPR037239">
    <property type="entry name" value="OSBP_sf"/>
</dbReference>
<dbReference type="GO" id="GO:0005829">
    <property type="term" value="C:cytosol"/>
    <property type="evidence" value="ECO:0007669"/>
    <property type="project" value="TreeGrafter"/>
</dbReference>
<dbReference type="Gene3D" id="1.10.287.2720">
    <property type="match status" value="1"/>
</dbReference>
<dbReference type="GO" id="GO:0008142">
    <property type="term" value="F:oxysterol binding"/>
    <property type="evidence" value="ECO:0007669"/>
    <property type="project" value="TreeGrafter"/>
</dbReference>
<dbReference type="PANTHER" id="PTHR10972">
    <property type="entry name" value="OXYSTEROL-BINDING PROTEIN-RELATED"/>
    <property type="match status" value="1"/>
</dbReference>
<organism evidence="4 5">
    <name type="scientific">Microbotryum silenes-dioicae</name>
    <dbReference type="NCBI Taxonomy" id="796604"/>
    <lineage>
        <taxon>Eukaryota</taxon>
        <taxon>Fungi</taxon>
        <taxon>Dikarya</taxon>
        <taxon>Basidiomycota</taxon>
        <taxon>Pucciniomycotina</taxon>
        <taxon>Microbotryomycetes</taxon>
        <taxon>Microbotryales</taxon>
        <taxon>Microbotryaceae</taxon>
        <taxon>Microbotryum</taxon>
    </lineage>
</organism>
<reference evidence="4 5" key="1">
    <citation type="submission" date="2016-11" db="EMBL/GenBank/DDBJ databases">
        <authorList>
            <person name="Jaros S."/>
            <person name="Januszkiewicz K."/>
            <person name="Wedrychowicz H."/>
        </authorList>
    </citation>
    <scope>NUCLEOTIDE SEQUENCE [LARGE SCALE GENOMIC DNA]</scope>
</reference>
<dbReference type="Gene3D" id="6.10.250.1430">
    <property type="match status" value="1"/>
</dbReference>